<dbReference type="SUPFAM" id="SSF160419">
    <property type="entry name" value="YdfO-like"/>
    <property type="match status" value="1"/>
</dbReference>
<evidence type="ECO:0000313" key="1">
    <source>
        <dbReference type="EMBL" id="MBC5842669.1"/>
    </source>
</evidence>
<comment type="caution">
    <text evidence="1">The sequence shown here is derived from an EMBL/GenBank/DDBJ whole genome shotgun (WGS) entry which is preliminary data.</text>
</comment>
<reference evidence="1 2" key="1">
    <citation type="submission" date="2020-08" db="EMBL/GenBank/DDBJ databases">
        <title>Description of novel Flavobacterium F-380 isolate.</title>
        <authorList>
            <person name="Saticioglu I.B."/>
            <person name="Duman M."/>
            <person name="Altun S."/>
        </authorList>
    </citation>
    <scope>NUCLEOTIDE SEQUENCE [LARGE SCALE GENOMIC DNA]</scope>
    <source>
        <strain evidence="1 2">F-380</strain>
    </source>
</reference>
<evidence type="ECO:0000313" key="2">
    <source>
        <dbReference type="Proteomes" id="UP000629963"/>
    </source>
</evidence>
<dbReference type="Proteomes" id="UP000629963">
    <property type="component" value="Unassembled WGS sequence"/>
</dbReference>
<sequence length="129" mass="14727">MFTLEQIKIAHEKVQTAADFPIYIQELINLGVKGYDTIVSDGHVRYYGDDNYATATDKTYDLIPISPIANKERFIEYLFMYQDGQTDYYTFCTDAAKSGIANWRIDIIAMTCTYNDSANNPIIIEKIAL</sequence>
<gene>
    <name evidence="1" type="ORF">H8R23_14750</name>
</gene>
<name>A0ABR7JAX0_9FLAO</name>
<protein>
    <submittedName>
        <fullName evidence="1">DUF1398 family protein</fullName>
    </submittedName>
</protein>
<keyword evidence="2" id="KW-1185">Reference proteome</keyword>
<dbReference type="Gene3D" id="3.30.1810.10">
    <property type="entry name" value="YdfO-like"/>
    <property type="match status" value="1"/>
</dbReference>
<dbReference type="Pfam" id="PF07166">
    <property type="entry name" value="DUF1398"/>
    <property type="match status" value="1"/>
</dbReference>
<dbReference type="InterPro" id="IPR036696">
    <property type="entry name" value="YdfO-like_sf"/>
</dbReference>
<accession>A0ABR7JAX0</accession>
<dbReference type="EMBL" id="JACRUJ010000006">
    <property type="protein sequence ID" value="MBC5842669.1"/>
    <property type="molecule type" value="Genomic_DNA"/>
</dbReference>
<dbReference type="RefSeq" id="WP_187011168.1">
    <property type="nucleotide sequence ID" value="NZ_JACRUI010000006.1"/>
</dbReference>
<proteinExistence type="predicted"/>
<organism evidence="1 2">
    <name type="scientific">Flavobacterium kayseriense</name>
    <dbReference type="NCBI Taxonomy" id="2764714"/>
    <lineage>
        <taxon>Bacteria</taxon>
        <taxon>Pseudomonadati</taxon>
        <taxon>Bacteroidota</taxon>
        <taxon>Flavobacteriia</taxon>
        <taxon>Flavobacteriales</taxon>
        <taxon>Flavobacteriaceae</taxon>
        <taxon>Flavobacterium</taxon>
    </lineage>
</organism>
<dbReference type="InterPro" id="IPR009833">
    <property type="entry name" value="DUF1398"/>
</dbReference>